<organism evidence="6 7">
    <name type="scientific">Hevea brasiliensis</name>
    <name type="common">Para rubber tree</name>
    <name type="synonym">Siphonia brasiliensis</name>
    <dbReference type="NCBI Taxonomy" id="3981"/>
    <lineage>
        <taxon>Eukaryota</taxon>
        <taxon>Viridiplantae</taxon>
        <taxon>Streptophyta</taxon>
        <taxon>Embryophyta</taxon>
        <taxon>Tracheophyta</taxon>
        <taxon>Spermatophyta</taxon>
        <taxon>Magnoliopsida</taxon>
        <taxon>eudicotyledons</taxon>
        <taxon>Gunneridae</taxon>
        <taxon>Pentapetalae</taxon>
        <taxon>rosids</taxon>
        <taxon>fabids</taxon>
        <taxon>Malpighiales</taxon>
        <taxon>Euphorbiaceae</taxon>
        <taxon>Crotonoideae</taxon>
        <taxon>Micrandreae</taxon>
        <taxon>Hevea</taxon>
    </lineage>
</organism>
<reference evidence="6 7" key="1">
    <citation type="journal article" date="2020" name="Mol. Plant">
        <title>The Chromosome-Based Rubber Tree Genome Provides New Insights into Spurge Genome Evolution and Rubber Biosynthesis.</title>
        <authorList>
            <person name="Liu J."/>
            <person name="Shi C."/>
            <person name="Shi C.C."/>
            <person name="Li W."/>
            <person name="Zhang Q.J."/>
            <person name="Zhang Y."/>
            <person name="Li K."/>
            <person name="Lu H.F."/>
            <person name="Shi C."/>
            <person name="Zhu S.T."/>
            <person name="Xiao Z.Y."/>
            <person name="Nan H."/>
            <person name="Yue Y."/>
            <person name="Zhu X.G."/>
            <person name="Wu Y."/>
            <person name="Hong X.N."/>
            <person name="Fan G.Y."/>
            <person name="Tong Y."/>
            <person name="Zhang D."/>
            <person name="Mao C.L."/>
            <person name="Liu Y.L."/>
            <person name="Hao S.J."/>
            <person name="Liu W.Q."/>
            <person name="Lv M.Q."/>
            <person name="Zhang H.B."/>
            <person name="Liu Y."/>
            <person name="Hu-Tang G.R."/>
            <person name="Wang J.P."/>
            <person name="Wang J.H."/>
            <person name="Sun Y.H."/>
            <person name="Ni S.B."/>
            <person name="Chen W.B."/>
            <person name="Zhang X.C."/>
            <person name="Jiao Y.N."/>
            <person name="Eichler E.E."/>
            <person name="Li G.H."/>
            <person name="Liu X."/>
            <person name="Gao L.Z."/>
        </authorList>
    </citation>
    <scope>NUCLEOTIDE SEQUENCE [LARGE SCALE GENOMIC DNA]</scope>
    <source>
        <strain evidence="7">cv. GT1</strain>
        <tissue evidence="6">Leaf</tissue>
    </source>
</reference>
<feature type="compositionally biased region" description="Basic residues" evidence="3">
    <location>
        <begin position="232"/>
        <end position="249"/>
    </location>
</feature>
<proteinExistence type="predicted"/>
<evidence type="ECO:0000256" key="1">
    <source>
        <dbReference type="ARBA" id="ARBA00001968"/>
    </source>
</evidence>
<feature type="region of interest" description="Disordered" evidence="3">
    <location>
        <begin position="219"/>
        <end position="251"/>
    </location>
</feature>
<evidence type="ECO:0000259" key="4">
    <source>
        <dbReference type="Pfam" id="PF12776"/>
    </source>
</evidence>
<evidence type="ECO:0000313" key="6">
    <source>
        <dbReference type="EMBL" id="KAF2290767.1"/>
    </source>
</evidence>
<dbReference type="PANTHER" id="PTHR46250">
    <property type="entry name" value="MYB/SANT-LIKE DNA-BINDING DOMAIN PROTEIN-RELATED"/>
    <property type="match status" value="1"/>
</dbReference>
<feature type="compositionally biased region" description="Low complexity" evidence="3">
    <location>
        <begin position="222"/>
        <end position="231"/>
    </location>
</feature>
<protein>
    <recommendedName>
        <fullName evidence="8">Myb/SANT-like domain-containing protein</fullName>
    </recommendedName>
</protein>
<comment type="caution">
    <text evidence="6">The sequence shown here is derived from an EMBL/GenBank/DDBJ whole genome shotgun (WGS) entry which is preliminary data.</text>
</comment>
<dbReference type="Proteomes" id="UP000467840">
    <property type="component" value="Chromosome 2"/>
</dbReference>
<evidence type="ECO:0000259" key="5">
    <source>
        <dbReference type="Pfam" id="PF13359"/>
    </source>
</evidence>
<evidence type="ECO:0000256" key="3">
    <source>
        <dbReference type="SAM" id="MobiDB-lite"/>
    </source>
</evidence>
<sequence length="353" mass="40913">MNVLGVCSPDIQFIYMLPRWEGSAHDGHVLRDAISRPNGLKVPQSCYYLADAGYTNCKGFLTPYRGQRYHLNEWRGERQPQIAEEMDFVESSQVTRGRDPKWKKENGWKNGYLLRVEELINTKLPNSGLKASPHIDSRWKTLKAKYNAIADMLNKSGFGWDETRKMIQCKKSVYDEWRKLVGRDRATGKGVETFDDAIENMEKEMAIDLDKDDLLEDITGNHSESQSTSHSTSKRPKHHKNSKEKKLKSSHYDDMPANFNMFMEQMNTHLGVIANVWVDQHAIEKEKANENKRVTEQKKMVVNELLELEGLTETEVMHAAVILKAEQHKRKVFYELPTNLRKQFIINLLSERT</sequence>
<dbReference type="EMBL" id="JAAGAX010000015">
    <property type="protein sequence ID" value="KAF2290767.1"/>
    <property type="molecule type" value="Genomic_DNA"/>
</dbReference>
<evidence type="ECO:0000313" key="7">
    <source>
        <dbReference type="Proteomes" id="UP000467840"/>
    </source>
</evidence>
<evidence type="ECO:0000256" key="2">
    <source>
        <dbReference type="ARBA" id="ARBA00022723"/>
    </source>
</evidence>
<name>A0A6A6KQ34_HEVBR</name>
<keyword evidence="2" id="KW-0479">Metal-binding</keyword>
<dbReference type="GO" id="GO:0046872">
    <property type="term" value="F:metal ion binding"/>
    <property type="evidence" value="ECO:0007669"/>
    <property type="project" value="UniProtKB-KW"/>
</dbReference>
<feature type="domain" description="DDE Tnp4" evidence="5">
    <location>
        <begin position="1"/>
        <end position="75"/>
    </location>
</feature>
<dbReference type="InterPro" id="IPR027806">
    <property type="entry name" value="HARBI1_dom"/>
</dbReference>
<keyword evidence="7" id="KW-1185">Reference proteome</keyword>
<dbReference type="Pfam" id="PF13359">
    <property type="entry name" value="DDE_Tnp_4"/>
    <property type="match status" value="1"/>
</dbReference>
<dbReference type="PANTHER" id="PTHR46250:SF15">
    <property type="entry name" value="OS01G0523800 PROTEIN"/>
    <property type="match status" value="1"/>
</dbReference>
<gene>
    <name evidence="6" type="ORF">GH714_015361</name>
</gene>
<dbReference type="AlphaFoldDB" id="A0A6A6KQ34"/>
<accession>A0A6A6KQ34</accession>
<comment type="cofactor">
    <cofactor evidence="1">
        <name>a divalent metal cation</name>
        <dbReference type="ChEBI" id="CHEBI:60240"/>
    </cofactor>
</comment>
<dbReference type="InterPro" id="IPR024752">
    <property type="entry name" value="Myb/SANT-like_dom"/>
</dbReference>
<dbReference type="Pfam" id="PF12776">
    <property type="entry name" value="Myb_DNA-bind_3"/>
    <property type="match status" value="1"/>
</dbReference>
<feature type="domain" description="Myb/SANT-like" evidence="4">
    <location>
        <begin position="102"/>
        <end position="176"/>
    </location>
</feature>
<evidence type="ECO:0008006" key="8">
    <source>
        <dbReference type="Google" id="ProtNLM"/>
    </source>
</evidence>